<dbReference type="EMBL" id="JACHXY010000001">
    <property type="protein sequence ID" value="MBB3156781.1"/>
    <property type="molecule type" value="Genomic_DNA"/>
</dbReference>
<feature type="transmembrane region" description="Helical" evidence="1">
    <location>
        <begin position="20"/>
        <end position="43"/>
    </location>
</feature>
<organism evidence="2 3">
    <name type="scientific">Microbacterium proteolyticum</name>
    <dbReference type="NCBI Taxonomy" id="1572644"/>
    <lineage>
        <taxon>Bacteria</taxon>
        <taxon>Bacillati</taxon>
        <taxon>Actinomycetota</taxon>
        <taxon>Actinomycetes</taxon>
        <taxon>Micrococcales</taxon>
        <taxon>Microbacteriaceae</taxon>
        <taxon>Microbacterium</taxon>
    </lineage>
</organism>
<dbReference type="RefSeq" id="WP_183418296.1">
    <property type="nucleotide sequence ID" value="NZ_JACHXY010000001.1"/>
</dbReference>
<keyword evidence="1" id="KW-0812">Transmembrane</keyword>
<comment type="caution">
    <text evidence="2">The sequence shown here is derived from an EMBL/GenBank/DDBJ whole genome shotgun (WGS) entry which is preliminary data.</text>
</comment>
<sequence length="65" mass="6497">MYRNGAMGGGAVGILAVTGYAAPTATLAVVGVGAAVIGGLLAWRSRRHRSQDAVDLASGEDTPRS</sequence>
<protein>
    <submittedName>
        <fullName evidence="2">LPXTG-motif cell wall-anchored protein</fullName>
    </submittedName>
</protein>
<reference evidence="2 3" key="1">
    <citation type="submission" date="2020-08" db="EMBL/GenBank/DDBJ databases">
        <title>Genomic Encyclopedia of Type Strains, Phase III (KMG-III): the genomes of soil and plant-associated and newly described type strains.</title>
        <authorList>
            <person name="Whitman W."/>
        </authorList>
    </citation>
    <scope>NUCLEOTIDE SEQUENCE [LARGE SCALE GENOMIC DNA]</scope>
    <source>
        <strain evidence="2 3">CECT 8356</strain>
    </source>
</reference>
<dbReference type="AlphaFoldDB" id="A0A7W5CFK5"/>
<dbReference type="NCBIfam" id="TIGR01167">
    <property type="entry name" value="LPXTG_anchor"/>
    <property type="match status" value="1"/>
</dbReference>
<proteinExistence type="predicted"/>
<evidence type="ECO:0000313" key="3">
    <source>
        <dbReference type="Proteomes" id="UP000543579"/>
    </source>
</evidence>
<dbReference type="Proteomes" id="UP000543579">
    <property type="component" value="Unassembled WGS sequence"/>
</dbReference>
<keyword evidence="1" id="KW-0472">Membrane</keyword>
<keyword evidence="1" id="KW-1133">Transmembrane helix</keyword>
<accession>A0A7W5CFK5</accession>
<name>A0A7W5CFK5_9MICO</name>
<evidence type="ECO:0000256" key="1">
    <source>
        <dbReference type="SAM" id="Phobius"/>
    </source>
</evidence>
<evidence type="ECO:0000313" key="2">
    <source>
        <dbReference type="EMBL" id="MBB3156781.1"/>
    </source>
</evidence>
<gene>
    <name evidence="2" type="ORF">FHS07_000465</name>
</gene>